<keyword evidence="1" id="KW-1185">Reference proteome</keyword>
<protein>
    <submittedName>
        <fullName evidence="2">Rad51 domain-containing protein</fullName>
    </submittedName>
</protein>
<organism evidence="1 2">
    <name type="scientific">Heligmosomoides polygyrus</name>
    <name type="common">Parasitic roundworm</name>
    <dbReference type="NCBI Taxonomy" id="6339"/>
    <lineage>
        <taxon>Eukaryota</taxon>
        <taxon>Metazoa</taxon>
        <taxon>Ecdysozoa</taxon>
        <taxon>Nematoda</taxon>
        <taxon>Chromadorea</taxon>
        <taxon>Rhabditida</taxon>
        <taxon>Rhabditina</taxon>
        <taxon>Rhabditomorpha</taxon>
        <taxon>Strongyloidea</taxon>
        <taxon>Heligmosomidae</taxon>
        <taxon>Heligmosomoides</taxon>
    </lineage>
</organism>
<evidence type="ECO:0000313" key="2">
    <source>
        <dbReference type="WBParaSite" id="HPBE_0002734101-mRNA-1"/>
    </source>
</evidence>
<dbReference type="WBParaSite" id="HPBE_0002734101-mRNA-1">
    <property type="protein sequence ID" value="HPBE_0002734101-mRNA-1"/>
    <property type="gene ID" value="HPBE_0002734101"/>
</dbReference>
<name>A0A183GXC1_HELPZ</name>
<dbReference type="Proteomes" id="UP000050761">
    <property type="component" value="Unassembled WGS sequence"/>
</dbReference>
<proteinExistence type="predicted"/>
<reference evidence="2" key="1">
    <citation type="submission" date="2019-09" db="UniProtKB">
        <authorList>
            <consortium name="WormBaseParasite"/>
        </authorList>
    </citation>
    <scope>IDENTIFICATION</scope>
</reference>
<sequence length="132" mass="14152">LGLSDGGGSLRSRITRSLGRRFGGQVVRRILISEADSNSELLSVPLSTKTSLSTMESQSGVRGDSAIGGTHFNMLARAYLVLTDAGDECKIHDLKMSAFGEFLVQTSVQIHLLTTQNVMHPFRKESAPGMSG</sequence>
<evidence type="ECO:0000313" key="1">
    <source>
        <dbReference type="Proteomes" id="UP000050761"/>
    </source>
</evidence>
<dbReference type="AlphaFoldDB" id="A0A183GXC1"/>
<accession>A0A183GXC1</accession>